<keyword evidence="4" id="KW-0812">Transmembrane</keyword>
<keyword evidence="6" id="KW-0808">Transferase</keyword>
<name>A0A1H3X088_9BACT</name>
<dbReference type="InterPro" id="IPR004358">
    <property type="entry name" value="Sig_transdc_His_kin-like_C"/>
</dbReference>
<dbReference type="SUPFAM" id="SSF53850">
    <property type="entry name" value="Periplasmic binding protein-like II"/>
    <property type="match status" value="1"/>
</dbReference>
<dbReference type="Gene3D" id="3.30.565.10">
    <property type="entry name" value="Histidine kinase-like ATPase, C-terminal domain"/>
    <property type="match status" value="1"/>
</dbReference>
<dbReference type="Proteomes" id="UP000199409">
    <property type="component" value="Unassembled WGS sequence"/>
</dbReference>
<keyword evidence="4" id="KW-1133">Transmembrane helix</keyword>
<dbReference type="PROSITE" id="PS50109">
    <property type="entry name" value="HIS_KIN"/>
    <property type="match status" value="1"/>
</dbReference>
<evidence type="ECO:0000256" key="4">
    <source>
        <dbReference type="SAM" id="Phobius"/>
    </source>
</evidence>
<evidence type="ECO:0000256" key="3">
    <source>
        <dbReference type="ARBA" id="ARBA00022553"/>
    </source>
</evidence>
<feature type="transmembrane region" description="Helical" evidence="4">
    <location>
        <begin position="268"/>
        <end position="291"/>
    </location>
</feature>
<dbReference type="InterPro" id="IPR003661">
    <property type="entry name" value="HisK_dim/P_dom"/>
</dbReference>
<dbReference type="SUPFAM" id="SSF55874">
    <property type="entry name" value="ATPase domain of HSP90 chaperone/DNA topoisomerase II/histidine kinase"/>
    <property type="match status" value="1"/>
</dbReference>
<gene>
    <name evidence="6" type="ORF">SAMN05660420_00758</name>
</gene>
<dbReference type="OrthoDB" id="5479699at2"/>
<feature type="domain" description="Histidine kinase" evidence="5">
    <location>
        <begin position="340"/>
        <end position="578"/>
    </location>
</feature>
<evidence type="ECO:0000259" key="5">
    <source>
        <dbReference type="PROSITE" id="PS50109"/>
    </source>
</evidence>
<evidence type="ECO:0000256" key="1">
    <source>
        <dbReference type="ARBA" id="ARBA00000085"/>
    </source>
</evidence>
<dbReference type="PANTHER" id="PTHR43065">
    <property type="entry name" value="SENSOR HISTIDINE KINASE"/>
    <property type="match status" value="1"/>
</dbReference>
<proteinExistence type="predicted"/>
<dbReference type="Pfam" id="PF00497">
    <property type="entry name" value="SBP_bac_3"/>
    <property type="match status" value="1"/>
</dbReference>
<reference evidence="6 7" key="1">
    <citation type="submission" date="2016-10" db="EMBL/GenBank/DDBJ databases">
        <authorList>
            <person name="de Groot N.N."/>
        </authorList>
    </citation>
    <scope>NUCLEOTIDE SEQUENCE [LARGE SCALE GENOMIC DNA]</scope>
    <source>
        <strain evidence="6 7">DSM 7343</strain>
    </source>
</reference>
<dbReference type="Gene3D" id="3.40.190.10">
    <property type="entry name" value="Periplasmic binding protein-like II"/>
    <property type="match status" value="2"/>
</dbReference>
<dbReference type="AlphaFoldDB" id="A0A1H3X088"/>
<dbReference type="EC" id="2.7.13.3" evidence="2"/>
<dbReference type="CDD" id="cd13704">
    <property type="entry name" value="PBP2_HisK"/>
    <property type="match status" value="1"/>
</dbReference>
<dbReference type="EMBL" id="FNQN01000002">
    <property type="protein sequence ID" value="SDZ92650.1"/>
    <property type="molecule type" value="Genomic_DNA"/>
</dbReference>
<dbReference type="RefSeq" id="WP_092344888.1">
    <property type="nucleotide sequence ID" value="NZ_FNQN01000002.1"/>
</dbReference>
<dbReference type="SUPFAM" id="SSF47384">
    <property type="entry name" value="Homodimeric domain of signal transducing histidine kinase"/>
    <property type="match status" value="1"/>
</dbReference>
<comment type="catalytic activity">
    <reaction evidence="1">
        <text>ATP + protein L-histidine = ADP + protein N-phospho-L-histidine.</text>
        <dbReference type="EC" id="2.7.13.3"/>
    </reaction>
</comment>
<keyword evidence="4" id="KW-0472">Membrane</keyword>
<dbReference type="InterPro" id="IPR036890">
    <property type="entry name" value="HATPase_C_sf"/>
</dbReference>
<organism evidence="6 7">
    <name type="scientific">Desulfuromusa kysingii</name>
    <dbReference type="NCBI Taxonomy" id="37625"/>
    <lineage>
        <taxon>Bacteria</taxon>
        <taxon>Pseudomonadati</taxon>
        <taxon>Thermodesulfobacteriota</taxon>
        <taxon>Desulfuromonadia</taxon>
        <taxon>Desulfuromonadales</taxon>
        <taxon>Geopsychrobacteraceae</taxon>
        <taxon>Desulfuromusa</taxon>
    </lineage>
</organism>
<evidence type="ECO:0000256" key="2">
    <source>
        <dbReference type="ARBA" id="ARBA00012438"/>
    </source>
</evidence>
<dbReference type="SMART" id="SM00062">
    <property type="entry name" value="PBPb"/>
    <property type="match status" value="1"/>
</dbReference>
<dbReference type="Pfam" id="PF02518">
    <property type="entry name" value="HATPase_c"/>
    <property type="match status" value="1"/>
</dbReference>
<dbReference type="STRING" id="37625.SAMN05660420_00758"/>
<evidence type="ECO:0000313" key="7">
    <source>
        <dbReference type="Proteomes" id="UP000199409"/>
    </source>
</evidence>
<keyword evidence="7" id="KW-1185">Reference proteome</keyword>
<dbReference type="InterPro" id="IPR036097">
    <property type="entry name" value="HisK_dim/P_sf"/>
</dbReference>
<keyword evidence="3" id="KW-0597">Phosphoprotein</keyword>
<dbReference type="PRINTS" id="PR00344">
    <property type="entry name" value="BCTRLSENSOR"/>
</dbReference>
<dbReference type="PANTHER" id="PTHR43065:SF42">
    <property type="entry name" value="TWO-COMPONENT SENSOR PPRA"/>
    <property type="match status" value="1"/>
</dbReference>
<dbReference type="InterPro" id="IPR005467">
    <property type="entry name" value="His_kinase_dom"/>
</dbReference>
<dbReference type="Gene3D" id="1.10.287.130">
    <property type="match status" value="1"/>
</dbReference>
<sequence>MHSSSLQKILLFALILLLLIGFNGGEVRAEDPAQLYLPVRIGGDYNYPPYEYLDQDGLPTGYNVELTQAVARVMGMEINIQLASWSEMRQALEKGDVDLLMGMAHTEDRLGEVEFSIPHAKVHQSIWIRDDNTTIRSVKDMVGKEVIVMKGSVMHDYMLEHEITSDLYMVQTLADALRLLASGHHDCALVAKLPGEYLLSDPALNNIHPIARPLVAQDYGFAVKRGNLELLGRFNEGLSLLKKSGEYRQIRERWLGVLQPEPISWKNVIRYGTLIIGPLVLVLVAFALWSWTLRRQVFLRTEELEREIAERMRSAEELQIRQKQLLHADKMTSLGILVAGVAHEINNPNGLIQLSLPQLTKAHKSIEPILDDYYQQHGDFKLGWFDYSRMRQEIPKMLEEMLESSNRIKRIVEDLKDFARRNDSGLDDMADLNKVVRSALRLVDNAIRKATRHFQVDYCAALPCFRGNGHRIEQVVVNLVLNACQALTSVDQAIRLRTYEHQEDNMVVLEVRDQGCGLDEDNLRRITDPFFTTKRKTGGTGLGLSVSEGIVKDHHGRLEFSSQPQQGMVVRLFLPIYEERQ</sequence>
<dbReference type="SMART" id="SM00387">
    <property type="entry name" value="HATPase_c"/>
    <property type="match status" value="1"/>
</dbReference>
<dbReference type="InterPro" id="IPR001638">
    <property type="entry name" value="Solute-binding_3/MltF_N"/>
</dbReference>
<dbReference type="CDD" id="cd00082">
    <property type="entry name" value="HisKA"/>
    <property type="match status" value="1"/>
</dbReference>
<dbReference type="InterPro" id="IPR003594">
    <property type="entry name" value="HATPase_dom"/>
</dbReference>
<keyword evidence="6" id="KW-0418">Kinase</keyword>
<accession>A0A1H3X088</accession>
<evidence type="ECO:0000313" key="6">
    <source>
        <dbReference type="EMBL" id="SDZ92650.1"/>
    </source>
</evidence>
<protein>
    <recommendedName>
        <fullName evidence="2">histidine kinase</fullName>
        <ecNumber evidence="2">2.7.13.3</ecNumber>
    </recommendedName>
</protein>
<dbReference type="GO" id="GO:0000155">
    <property type="term" value="F:phosphorelay sensor kinase activity"/>
    <property type="evidence" value="ECO:0007669"/>
    <property type="project" value="InterPro"/>
</dbReference>